<feature type="domain" description="DUF5648" evidence="4">
    <location>
        <begin position="34"/>
        <end position="171"/>
    </location>
</feature>
<keyword evidence="2" id="KW-1133">Transmembrane helix</keyword>
<reference evidence="5" key="1">
    <citation type="submission" date="2020-05" db="EMBL/GenBank/DDBJ databases">
        <title>Mycena genomes resolve the evolution of fungal bioluminescence.</title>
        <authorList>
            <person name="Tsai I.J."/>
        </authorList>
    </citation>
    <scope>NUCLEOTIDE SEQUENCE</scope>
    <source>
        <strain evidence="5">171206Taipei</strain>
    </source>
</reference>
<feature type="chain" id="PRO_5034458801" description="DUF5648 domain-containing protein" evidence="3">
    <location>
        <begin position="21"/>
        <end position="325"/>
    </location>
</feature>
<keyword evidence="3" id="KW-0732">Signal</keyword>
<gene>
    <name evidence="5" type="ORF">MIND_00325500</name>
</gene>
<feature type="compositionally biased region" description="Low complexity" evidence="1">
    <location>
        <begin position="184"/>
        <end position="201"/>
    </location>
</feature>
<proteinExistence type="predicted"/>
<evidence type="ECO:0000313" key="5">
    <source>
        <dbReference type="EMBL" id="KAF7309546.1"/>
    </source>
</evidence>
<accession>A0A8H6T1Y5</accession>
<dbReference type="Pfam" id="PF18885">
    <property type="entry name" value="DUF5648"/>
    <property type="match status" value="1"/>
</dbReference>
<dbReference type="EMBL" id="JACAZF010000003">
    <property type="protein sequence ID" value="KAF7309546.1"/>
    <property type="molecule type" value="Genomic_DNA"/>
</dbReference>
<evidence type="ECO:0000256" key="2">
    <source>
        <dbReference type="SAM" id="Phobius"/>
    </source>
</evidence>
<organism evidence="5 6">
    <name type="scientific">Mycena indigotica</name>
    <dbReference type="NCBI Taxonomy" id="2126181"/>
    <lineage>
        <taxon>Eukaryota</taxon>
        <taxon>Fungi</taxon>
        <taxon>Dikarya</taxon>
        <taxon>Basidiomycota</taxon>
        <taxon>Agaricomycotina</taxon>
        <taxon>Agaricomycetes</taxon>
        <taxon>Agaricomycetidae</taxon>
        <taxon>Agaricales</taxon>
        <taxon>Marasmiineae</taxon>
        <taxon>Mycenaceae</taxon>
        <taxon>Mycena</taxon>
    </lineage>
</organism>
<evidence type="ECO:0000256" key="1">
    <source>
        <dbReference type="SAM" id="MobiDB-lite"/>
    </source>
</evidence>
<dbReference type="InterPro" id="IPR043708">
    <property type="entry name" value="DUF5648"/>
</dbReference>
<dbReference type="AlphaFoldDB" id="A0A8H6T1Y5"/>
<keyword evidence="2" id="KW-0472">Membrane</keyword>
<feature type="region of interest" description="Disordered" evidence="1">
    <location>
        <begin position="285"/>
        <end position="325"/>
    </location>
</feature>
<feature type="signal peptide" evidence="3">
    <location>
        <begin position="1"/>
        <end position="20"/>
    </location>
</feature>
<feature type="compositionally biased region" description="Polar residues" evidence="1">
    <location>
        <begin position="261"/>
        <end position="273"/>
    </location>
</feature>
<protein>
    <recommendedName>
        <fullName evidence="4">DUF5648 domain-containing protein</fullName>
    </recommendedName>
</protein>
<feature type="region of interest" description="Disordered" evidence="1">
    <location>
        <begin position="184"/>
        <end position="204"/>
    </location>
</feature>
<comment type="caution">
    <text evidence="5">The sequence shown here is derived from an EMBL/GenBank/DDBJ whole genome shotgun (WGS) entry which is preliminary data.</text>
</comment>
<evidence type="ECO:0000259" key="4">
    <source>
        <dbReference type="Pfam" id="PF18885"/>
    </source>
</evidence>
<keyword evidence="2" id="KW-0812">Transmembrane</keyword>
<feature type="transmembrane region" description="Helical" evidence="2">
    <location>
        <begin position="208"/>
        <end position="231"/>
    </location>
</feature>
<evidence type="ECO:0000313" key="6">
    <source>
        <dbReference type="Proteomes" id="UP000636479"/>
    </source>
</evidence>
<dbReference type="GeneID" id="59342627"/>
<keyword evidence="6" id="KW-1185">Reference proteome</keyword>
<feature type="region of interest" description="Disordered" evidence="1">
    <location>
        <begin position="261"/>
        <end position="280"/>
    </location>
</feature>
<dbReference type="RefSeq" id="XP_037222996.1">
    <property type="nucleotide sequence ID" value="XM_037360111.1"/>
</dbReference>
<dbReference type="Proteomes" id="UP000636479">
    <property type="component" value="Unassembled WGS sequence"/>
</dbReference>
<dbReference type="OrthoDB" id="9971254at2759"/>
<evidence type="ECO:0000256" key="3">
    <source>
        <dbReference type="SAM" id="SignalP"/>
    </source>
</evidence>
<name>A0A8H6T1Y5_9AGAR</name>
<sequence>MTKFLIALSGFFATVLQVSGATSTCVGQSEARSLYRAHNPATSDHLYTVDLSESQRAVGGLGFVADGIAALVFTTQVPDSVRLHRFYHPAKYDHFYSVNETEAANAVAGGYVSEDVPDVTPIYVYSSPLCDTMPFYRLVMKDSDHLYTVNATERDISQQQGWTFEGVAGYVYALGATVSSTSRVSSVNTKAPSGSSSSLSTPRKKTPIGAIVGGTIGGVIGLIVVVLAAFWGCRGRRRHDKSSSHYAVNPQLQHSMTGPVTSVTSFHATSPAPSSAGFAGVGIHQEPATLPIKRHPRPPPPQVQQHQDSGVRYGVVESPPEYTRD</sequence>